<evidence type="ECO:0000256" key="3">
    <source>
        <dbReference type="ARBA" id="ARBA00022980"/>
    </source>
</evidence>
<evidence type="ECO:0000256" key="1">
    <source>
        <dbReference type="ARBA" id="ARBA00004173"/>
    </source>
</evidence>
<protein>
    <recommendedName>
        <fullName evidence="6">Large ribosomal subunit protein mL43</fullName>
    </recommendedName>
</protein>
<keyword evidence="4" id="KW-0496">Mitochondrion</keyword>
<accession>A0A0D6EGT3</accession>
<dbReference type="InterPro" id="IPR039927">
    <property type="entry name" value="Ribosomal_mL43"/>
</dbReference>
<dbReference type="Proteomes" id="UP000243876">
    <property type="component" value="Unassembled WGS sequence"/>
</dbReference>
<keyword evidence="5" id="KW-0687">Ribonucleoprotein</keyword>
<dbReference type="InterPro" id="IPR036249">
    <property type="entry name" value="Thioredoxin-like_sf"/>
</dbReference>
<keyword evidence="9" id="KW-1185">Reference proteome</keyword>
<feature type="domain" description="Ribosomal protein/NADH dehydrogenase" evidence="7">
    <location>
        <begin position="41"/>
        <end position="116"/>
    </location>
</feature>
<comment type="subcellular location">
    <subcellularLocation>
        <location evidence="1">Mitochondrion</location>
    </subcellularLocation>
</comment>
<evidence type="ECO:0000313" key="8">
    <source>
        <dbReference type="EMBL" id="CEQ39217.1"/>
    </source>
</evidence>
<dbReference type="InterPro" id="IPR007741">
    <property type="entry name" value="Ribosomal_mL43/mS25/NADH_DH"/>
</dbReference>
<evidence type="ECO:0000256" key="5">
    <source>
        <dbReference type="ARBA" id="ARBA00023274"/>
    </source>
</evidence>
<evidence type="ECO:0000256" key="4">
    <source>
        <dbReference type="ARBA" id="ARBA00023128"/>
    </source>
</evidence>
<dbReference type="GO" id="GO:0005762">
    <property type="term" value="C:mitochondrial large ribosomal subunit"/>
    <property type="evidence" value="ECO:0007669"/>
    <property type="project" value="TreeGrafter"/>
</dbReference>
<dbReference type="GO" id="GO:0003735">
    <property type="term" value="F:structural constituent of ribosome"/>
    <property type="evidence" value="ECO:0007669"/>
    <property type="project" value="InterPro"/>
</dbReference>
<keyword evidence="3" id="KW-0689">Ribosomal protein</keyword>
<dbReference type="SUPFAM" id="SSF52833">
    <property type="entry name" value="Thioredoxin-like"/>
    <property type="match status" value="1"/>
</dbReference>
<dbReference type="Pfam" id="PF05047">
    <property type="entry name" value="L51_S25_CI-B8"/>
    <property type="match status" value="1"/>
</dbReference>
<dbReference type="PANTHER" id="PTHR21396:SF2">
    <property type="entry name" value="LARGE RIBOSOMAL SUBUNIT PROTEIN ML43"/>
    <property type="match status" value="1"/>
</dbReference>
<name>A0A0D6EGT3_SPOSA</name>
<sequence>MVARLLRRSLALPHAPTPASPSSPASAFFLPCKKLVLSYSETQGSARGMRAFLASAQVADLARRYPGVEVVIRREEGGRHPMLRGVYVNGRTKEICVRSLPPPSILAKAQLLLDSSGAKIQEIKRPRVESATESVRGMWSAFHEETR</sequence>
<evidence type="ECO:0000313" key="9">
    <source>
        <dbReference type="Proteomes" id="UP000243876"/>
    </source>
</evidence>
<dbReference type="GO" id="GO:0032543">
    <property type="term" value="P:mitochondrial translation"/>
    <property type="evidence" value="ECO:0007669"/>
    <property type="project" value="InterPro"/>
</dbReference>
<proteinExistence type="inferred from homology"/>
<reference evidence="9" key="1">
    <citation type="submission" date="2015-02" db="EMBL/GenBank/DDBJ databases">
        <authorList>
            <person name="Gon?alves P."/>
        </authorList>
    </citation>
    <scope>NUCLEOTIDE SEQUENCE [LARGE SCALE GENOMIC DNA]</scope>
</reference>
<evidence type="ECO:0000256" key="6">
    <source>
        <dbReference type="ARBA" id="ARBA00035188"/>
    </source>
</evidence>
<organism evidence="8 9">
    <name type="scientific">Sporidiobolus salmonicolor</name>
    <name type="common">Yeast-like fungus</name>
    <name type="synonym">Sporobolomyces salmonicolor</name>
    <dbReference type="NCBI Taxonomy" id="5005"/>
    <lineage>
        <taxon>Eukaryota</taxon>
        <taxon>Fungi</taxon>
        <taxon>Dikarya</taxon>
        <taxon>Basidiomycota</taxon>
        <taxon>Pucciniomycotina</taxon>
        <taxon>Microbotryomycetes</taxon>
        <taxon>Sporidiobolales</taxon>
        <taxon>Sporidiobolaceae</taxon>
        <taxon>Sporobolomyces</taxon>
    </lineage>
</organism>
<dbReference type="OrthoDB" id="88at2759"/>
<dbReference type="PANTHER" id="PTHR21396">
    <property type="entry name" value="39S RIBOSOMAL PROTEIN L43"/>
    <property type="match status" value="1"/>
</dbReference>
<gene>
    <name evidence="8" type="primary">SPOSA6832_00725</name>
</gene>
<dbReference type="EMBL" id="CENE01000002">
    <property type="protein sequence ID" value="CEQ39217.1"/>
    <property type="molecule type" value="Genomic_DNA"/>
</dbReference>
<comment type="similarity">
    <text evidence="2">Belongs to the mitochondrion-specific ribosomal protein mL43 family.</text>
</comment>
<dbReference type="SMART" id="SM00916">
    <property type="entry name" value="L51_S25_CI-B8"/>
    <property type="match status" value="1"/>
</dbReference>
<evidence type="ECO:0000259" key="7">
    <source>
        <dbReference type="SMART" id="SM00916"/>
    </source>
</evidence>
<evidence type="ECO:0000256" key="2">
    <source>
        <dbReference type="ARBA" id="ARBA00006073"/>
    </source>
</evidence>
<dbReference type="Gene3D" id="3.40.30.10">
    <property type="entry name" value="Glutaredoxin"/>
    <property type="match status" value="1"/>
</dbReference>
<dbReference type="AlphaFoldDB" id="A0A0D6EGT3"/>